<evidence type="ECO:0000256" key="1">
    <source>
        <dbReference type="SAM" id="MobiDB-lite"/>
    </source>
</evidence>
<dbReference type="AlphaFoldDB" id="A0A0A9XCR7"/>
<protein>
    <recommendedName>
        <fullName evidence="3">Retrotransposon gag domain-containing protein</fullName>
    </recommendedName>
</protein>
<feature type="non-terminal residue" evidence="2">
    <location>
        <position position="190"/>
    </location>
</feature>
<name>A0A0A9XCR7_LYGHE</name>
<sequence>MAYIQSLDEYFFLMPNLSNREIMKIVELSLRGSAAGWFSRRKSDFSDYKSFKEEFKDCYWGAQEQLSLLSKLSSNRFRTGSREEYAREWFEFLKYLDDPPPDKMIIAALMKQFPDEELHMAQTRIECKKQLFQCLRRFDRVRSGIYACPSPQEVKLVTRPCPVEEVRSQPSQDNPNQNDRFISRNTQETF</sequence>
<accession>A0A0A9XCR7</accession>
<evidence type="ECO:0008006" key="3">
    <source>
        <dbReference type="Google" id="ProtNLM"/>
    </source>
</evidence>
<reference evidence="2" key="2">
    <citation type="submission" date="2014-07" db="EMBL/GenBank/DDBJ databases">
        <authorList>
            <person name="Hull J."/>
        </authorList>
    </citation>
    <scope>NUCLEOTIDE SEQUENCE</scope>
</reference>
<dbReference type="EMBL" id="GBHO01026168">
    <property type="protein sequence ID" value="JAG17436.1"/>
    <property type="molecule type" value="Transcribed_RNA"/>
</dbReference>
<proteinExistence type="predicted"/>
<gene>
    <name evidence="2" type="ORF">CM83_9583</name>
</gene>
<feature type="region of interest" description="Disordered" evidence="1">
    <location>
        <begin position="165"/>
        <end position="190"/>
    </location>
</feature>
<reference evidence="2" key="1">
    <citation type="journal article" date="2014" name="PLoS ONE">
        <title>Transcriptome-Based Identification of ABC Transporters in the Western Tarnished Plant Bug Lygus hesperus.</title>
        <authorList>
            <person name="Hull J.J."/>
            <person name="Chaney K."/>
            <person name="Geib S.M."/>
            <person name="Fabrick J.A."/>
            <person name="Brent C.S."/>
            <person name="Walsh D."/>
            <person name="Lavine L.C."/>
        </authorList>
    </citation>
    <scope>NUCLEOTIDE SEQUENCE</scope>
</reference>
<feature type="compositionally biased region" description="Polar residues" evidence="1">
    <location>
        <begin position="168"/>
        <end position="190"/>
    </location>
</feature>
<organism evidence="2">
    <name type="scientific">Lygus hesperus</name>
    <name type="common">Western plant bug</name>
    <dbReference type="NCBI Taxonomy" id="30085"/>
    <lineage>
        <taxon>Eukaryota</taxon>
        <taxon>Metazoa</taxon>
        <taxon>Ecdysozoa</taxon>
        <taxon>Arthropoda</taxon>
        <taxon>Hexapoda</taxon>
        <taxon>Insecta</taxon>
        <taxon>Pterygota</taxon>
        <taxon>Neoptera</taxon>
        <taxon>Paraneoptera</taxon>
        <taxon>Hemiptera</taxon>
        <taxon>Heteroptera</taxon>
        <taxon>Panheteroptera</taxon>
        <taxon>Cimicomorpha</taxon>
        <taxon>Miridae</taxon>
        <taxon>Mirini</taxon>
        <taxon>Lygus</taxon>
    </lineage>
</organism>
<evidence type="ECO:0000313" key="2">
    <source>
        <dbReference type="EMBL" id="JAG17436.1"/>
    </source>
</evidence>